<gene>
    <name evidence="1" type="ORF">LPW39_05945</name>
</gene>
<dbReference type="GO" id="GO:0003700">
    <property type="term" value="F:DNA-binding transcription factor activity"/>
    <property type="evidence" value="ECO:0007669"/>
    <property type="project" value="TreeGrafter"/>
</dbReference>
<accession>A0AAW4XVH6</accession>
<dbReference type="AlphaFoldDB" id="A0AAW4XVH6"/>
<evidence type="ECO:0000313" key="1">
    <source>
        <dbReference type="EMBL" id="MCD2164676.1"/>
    </source>
</evidence>
<dbReference type="GO" id="GO:0045892">
    <property type="term" value="P:negative regulation of DNA-templated transcription"/>
    <property type="evidence" value="ECO:0007669"/>
    <property type="project" value="TreeGrafter"/>
</dbReference>
<evidence type="ECO:0000313" key="2">
    <source>
        <dbReference type="Proteomes" id="UP001199260"/>
    </source>
</evidence>
<keyword evidence="2" id="KW-1185">Reference proteome</keyword>
<evidence type="ECO:0008006" key="3">
    <source>
        <dbReference type="Google" id="ProtNLM"/>
    </source>
</evidence>
<dbReference type="PANTHER" id="PTHR30136">
    <property type="entry name" value="HELIX-TURN-HELIX TRANSCRIPTIONAL REGULATOR, ICLR FAMILY"/>
    <property type="match status" value="1"/>
</dbReference>
<dbReference type="SUPFAM" id="SSF46785">
    <property type="entry name" value="Winged helix' DNA-binding domain"/>
    <property type="match status" value="1"/>
</dbReference>
<reference evidence="1 2" key="1">
    <citation type="submission" date="2021-11" db="EMBL/GenBank/DDBJ databases">
        <title>Genome sequence.</title>
        <authorList>
            <person name="Sun Q."/>
        </authorList>
    </citation>
    <scope>NUCLEOTIDE SEQUENCE [LARGE SCALE GENOMIC DNA]</scope>
    <source>
        <strain evidence="1 2">KCTC 12005</strain>
    </source>
</reference>
<dbReference type="RefSeq" id="WP_230772183.1">
    <property type="nucleotide sequence ID" value="NZ_JAJNCT010000005.1"/>
</dbReference>
<dbReference type="InterPro" id="IPR050707">
    <property type="entry name" value="HTH_MetabolicPath_Reg"/>
</dbReference>
<dbReference type="PANTHER" id="PTHR30136:SF35">
    <property type="entry name" value="HTH-TYPE TRANSCRIPTIONAL REGULATOR RV1719"/>
    <property type="match status" value="1"/>
</dbReference>
<protein>
    <recommendedName>
        <fullName evidence="3">HTH iclR-type domain-containing protein</fullName>
    </recommendedName>
</protein>
<dbReference type="InterPro" id="IPR036388">
    <property type="entry name" value="WH-like_DNA-bd_sf"/>
</dbReference>
<dbReference type="InterPro" id="IPR036390">
    <property type="entry name" value="WH_DNA-bd_sf"/>
</dbReference>
<dbReference type="Proteomes" id="UP001199260">
    <property type="component" value="Unassembled WGS sequence"/>
</dbReference>
<organism evidence="1 2">
    <name type="scientific">Comamonas koreensis</name>
    <dbReference type="NCBI Taxonomy" id="160825"/>
    <lineage>
        <taxon>Bacteria</taxon>
        <taxon>Pseudomonadati</taxon>
        <taxon>Pseudomonadota</taxon>
        <taxon>Betaproteobacteria</taxon>
        <taxon>Burkholderiales</taxon>
        <taxon>Comamonadaceae</taxon>
        <taxon>Comamonas</taxon>
    </lineage>
</organism>
<comment type="caution">
    <text evidence="1">The sequence shown here is derived from an EMBL/GenBank/DDBJ whole genome shotgun (WGS) entry which is preliminary data.</text>
</comment>
<dbReference type="Gene3D" id="1.10.10.10">
    <property type="entry name" value="Winged helix-like DNA-binding domain superfamily/Winged helix DNA-binding domain"/>
    <property type="match status" value="1"/>
</dbReference>
<proteinExistence type="predicted"/>
<sequence>MSSVPNTTKAAEPVLQVLDALAHFAATGATNKDLAEACKTTAVVVSRATATLISYGWCRKSEESGRFYPTPKFMRLTFACMDDFQRAEKRLQDQRLSMTGH</sequence>
<name>A0AAW4XVH6_9BURK</name>
<dbReference type="EMBL" id="JAJNCT010000005">
    <property type="protein sequence ID" value="MCD2164676.1"/>
    <property type="molecule type" value="Genomic_DNA"/>
</dbReference>
<dbReference type="GO" id="GO:0003677">
    <property type="term" value="F:DNA binding"/>
    <property type="evidence" value="ECO:0007669"/>
    <property type="project" value="TreeGrafter"/>
</dbReference>